<evidence type="ECO:0000313" key="2">
    <source>
        <dbReference type="EMBL" id="EEE53246.1"/>
    </source>
</evidence>
<sequence>MQKDGVEDSGGSSSRDSRRGSRTVAAASLSAGHLLPVAELARRIVEHGKDSGDDGGGSSQELLLQIVRRALPHLSDLLCSLLHSPVGITVFLPDLLNLRALAVVFTWFSSLALNSTAISSTRLLSPSATSADGCGGGGTIDIAGSTPSPTREQRISIPTGSAPAPPSVAGSYPIRRTQSSHPRRALRP</sequence>
<feature type="region of interest" description="Disordered" evidence="1">
    <location>
        <begin position="135"/>
        <end position="188"/>
    </location>
</feature>
<evidence type="ECO:0000256" key="1">
    <source>
        <dbReference type="SAM" id="MobiDB-lite"/>
    </source>
</evidence>
<dbReference type="AlphaFoldDB" id="B9GD89"/>
<proteinExistence type="predicted"/>
<name>B9GD89_ORYSJ</name>
<dbReference type="EMBL" id="CM000149">
    <property type="protein sequence ID" value="EEE53246.1"/>
    <property type="molecule type" value="Genomic_DNA"/>
</dbReference>
<gene>
    <name evidence="2" type="ORF">OsJ_36158</name>
</gene>
<organism evidence="2">
    <name type="scientific">Oryza sativa subsp. japonica</name>
    <name type="common">Rice</name>
    <dbReference type="NCBI Taxonomy" id="39947"/>
    <lineage>
        <taxon>Eukaryota</taxon>
        <taxon>Viridiplantae</taxon>
        <taxon>Streptophyta</taxon>
        <taxon>Embryophyta</taxon>
        <taxon>Tracheophyta</taxon>
        <taxon>Spermatophyta</taxon>
        <taxon>Magnoliopsida</taxon>
        <taxon>Liliopsida</taxon>
        <taxon>Poales</taxon>
        <taxon>Poaceae</taxon>
        <taxon>BOP clade</taxon>
        <taxon>Oryzoideae</taxon>
        <taxon>Oryzeae</taxon>
        <taxon>Oryzinae</taxon>
        <taxon>Oryza</taxon>
        <taxon>Oryza sativa</taxon>
    </lineage>
</organism>
<reference evidence="2" key="1">
    <citation type="journal article" date="2005" name="PLoS Biol.">
        <title>The genomes of Oryza sativa: a history of duplications.</title>
        <authorList>
            <person name="Yu J."/>
            <person name="Wang J."/>
            <person name="Lin W."/>
            <person name="Li S."/>
            <person name="Li H."/>
            <person name="Zhou J."/>
            <person name="Ni P."/>
            <person name="Dong W."/>
            <person name="Hu S."/>
            <person name="Zeng C."/>
            <person name="Zhang J."/>
            <person name="Zhang Y."/>
            <person name="Li R."/>
            <person name="Xu Z."/>
            <person name="Li S."/>
            <person name="Li X."/>
            <person name="Zheng H."/>
            <person name="Cong L."/>
            <person name="Lin L."/>
            <person name="Yin J."/>
            <person name="Geng J."/>
            <person name="Li G."/>
            <person name="Shi J."/>
            <person name="Liu J."/>
            <person name="Lv H."/>
            <person name="Li J."/>
            <person name="Wang J."/>
            <person name="Deng Y."/>
            <person name="Ran L."/>
            <person name="Shi X."/>
            <person name="Wang X."/>
            <person name="Wu Q."/>
            <person name="Li C."/>
            <person name="Ren X."/>
            <person name="Wang J."/>
            <person name="Wang X."/>
            <person name="Li D."/>
            <person name="Liu D."/>
            <person name="Zhang X."/>
            <person name="Ji Z."/>
            <person name="Zhao W."/>
            <person name="Sun Y."/>
            <person name="Zhang Z."/>
            <person name="Bao J."/>
            <person name="Han Y."/>
            <person name="Dong L."/>
            <person name="Ji J."/>
            <person name="Chen P."/>
            <person name="Wu S."/>
            <person name="Liu J."/>
            <person name="Xiao Y."/>
            <person name="Bu D."/>
            <person name="Tan J."/>
            <person name="Yang L."/>
            <person name="Ye C."/>
            <person name="Zhang J."/>
            <person name="Xu J."/>
            <person name="Zhou Y."/>
            <person name="Yu Y."/>
            <person name="Zhang B."/>
            <person name="Zhuang S."/>
            <person name="Wei H."/>
            <person name="Liu B."/>
            <person name="Lei M."/>
            <person name="Yu H."/>
            <person name="Li Y."/>
            <person name="Xu H."/>
            <person name="Wei S."/>
            <person name="He X."/>
            <person name="Fang L."/>
            <person name="Zhang Z."/>
            <person name="Zhang Y."/>
            <person name="Huang X."/>
            <person name="Su Z."/>
            <person name="Tong W."/>
            <person name="Li J."/>
            <person name="Tong Z."/>
            <person name="Li S."/>
            <person name="Ye J."/>
            <person name="Wang L."/>
            <person name="Fang L."/>
            <person name="Lei T."/>
            <person name="Chen C."/>
            <person name="Chen H."/>
            <person name="Xu Z."/>
            <person name="Li H."/>
            <person name="Huang H."/>
            <person name="Zhang F."/>
            <person name="Xu H."/>
            <person name="Li N."/>
            <person name="Zhao C."/>
            <person name="Li S."/>
            <person name="Dong L."/>
            <person name="Huang Y."/>
            <person name="Li L."/>
            <person name="Xi Y."/>
            <person name="Qi Q."/>
            <person name="Li W."/>
            <person name="Zhang B."/>
            <person name="Hu W."/>
            <person name="Zhang Y."/>
            <person name="Tian X."/>
            <person name="Jiao Y."/>
            <person name="Liang X."/>
            <person name="Jin J."/>
            <person name="Gao L."/>
            <person name="Zheng W."/>
            <person name="Hao B."/>
            <person name="Liu S."/>
            <person name="Wang W."/>
            <person name="Yuan L."/>
            <person name="Cao M."/>
            <person name="McDermott J."/>
            <person name="Samudrala R."/>
            <person name="Wang J."/>
            <person name="Wong G.K."/>
            <person name="Yang H."/>
        </authorList>
    </citation>
    <scope>NUCLEOTIDE SEQUENCE [LARGE SCALE GENOMIC DNA]</scope>
</reference>
<feature type="region of interest" description="Disordered" evidence="1">
    <location>
        <begin position="1"/>
        <end position="25"/>
    </location>
</feature>
<reference evidence="2" key="2">
    <citation type="submission" date="2008-12" db="EMBL/GenBank/DDBJ databases">
        <title>Improved gene annotation of the rice (Oryza sativa) genomes.</title>
        <authorList>
            <person name="Wang J."/>
            <person name="Li R."/>
            <person name="Fan W."/>
            <person name="Huang Q."/>
            <person name="Zhang J."/>
            <person name="Zhou Y."/>
            <person name="Hu Y."/>
            <person name="Zi S."/>
            <person name="Li J."/>
            <person name="Ni P."/>
            <person name="Zheng H."/>
            <person name="Zhang Y."/>
            <person name="Zhao M."/>
            <person name="Hao Q."/>
            <person name="McDermott J."/>
            <person name="Samudrala R."/>
            <person name="Kristiansen K."/>
            <person name="Wong G.K.-S."/>
        </authorList>
    </citation>
    <scope>NUCLEOTIDE SEQUENCE</scope>
</reference>
<accession>B9GD89</accession>
<protein>
    <submittedName>
        <fullName evidence="2">Uncharacterized protein</fullName>
    </submittedName>
</protein>
<dbReference type="Proteomes" id="UP000007752">
    <property type="component" value="Chromosome 12"/>
</dbReference>